<dbReference type="SUPFAM" id="SSF55729">
    <property type="entry name" value="Acyl-CoA N-acyltransferases (Nat)"/>
    <property type="match status" value="2"/>
</dbReference>
<evidence type="ECO:0000313" key="5">
    <source>
        <dbReference type="EMBL" id="RMI09816.1"/>
    </source>
</evidence>
<dbReference type="Proteomes" id="UP000269289">
    <property type="component" value="Unassembled WGS sequence"/>
</dbReference>
<dbReference type="PANTHER" id="PTHR43420">
    <property type="entry name" value="ACETYLTRANSFERASE"/>
    <property type="match status" value="1"/>
</dbReference>
<feature type="compositionally biased region" description="Basic and acidic residues" evidence="3">
    <location>
        <begin position="76"/>
        <end position="89"/>
    </location>
</feature>
<feature type="region of interest" description="Disordered" evidence="3">
    <location>
        <begin position="63"/>
        <end position="89"/>
    </location>
</feature>
<dbReference type="CDD" id="cd04301">
    <property type="entry name" value="NAT_SF"/>
    <property type="match status" value="2"/>
</dbReference>
<dbReference type="EMBL" id="RFFI01000039">
    <property type="protein sequence ID" value="RMI09816.1"/>
    <property type="molecule type" value="Genomic_DNA"/>
</dbReference>
<reference evidence="5 6" key="1">
    <citation type="submission" date="2018-10" db="EMBL/GenBank/DDBJ databases">
        <title>Isolation, diversity and antifungal activity of actinobacteria from wheat.</title>
        <authorList>
            <person name="Han C."/>
        </authorList>
    </citation>
    <scope>NUCLEOTIDE SEQUENCE [LARGE SCALE GENOMIC DNA]</scope>
    <source>
        <strain evidence="5 6">NEAU-YY56</strain>
    </source>
</reference>
<keyword evidence="6" id="KW-1185">Reference proteome</keyword>
<sequence>MSDTQPSPSAPLAPIAVRAAAPAVLPEPDEAMTGLTWRPLTRADVPVLAALVARTEEFDAQPSRTSEVEVAEGFDGDWKDPARDSRVGLDSDGVPRAWMAVDVPPGDVRTVRAYVSGGVDPAWRGRGIGRALMSWATSRARQKLAESGKDVPGRIAVFIEDHRADAVALYRAAGFTPIRYYAEMRRDLSLPLPEVRPVPGVRLEPWSDALDDAVRVAHNEAFADHWGSEPRTPESWQIGRAMFAPQWSHVAVDEATGEVAGYTVAGRYEHDWPVAGYTSGYSELLGVRRAWRGKGLSVALLTASMRSFLADGMQYAELDVDTANPSGAHGLYASLGYEVTHGSALFTIEL</sequence>
<gene>
    <name evidence="5" type="ORF">EBM89_08815</name>
</gene>
<name>A0A3M2JC48_9CELL</name>
<organism evidence="5 6">
    <name type="scientific">Cellulomonas triticagri</name>
    <dbReference type="NCBI Taxonomy" id="2483352"/>
    <lineage>
        <taxon>Bacteria</taxon>
        <taxon>Bacillati</taxon>
        <taxon>Actinomycetota</taxon>
        <taxon>Actinomycetes</taxon>
        <taxon>Micrococcales</taxon>
        <taxon>Cellulomonadaceae</taxon>
        <taxon>Cellulomonas</taxon>
    </lineage>
</organism>
<evidence type="ECO:0000313" key="6">
    <source>
        <dbReference type="Proteomes" id="UP000269289"/>
    </source>
</evidence>
<keyword evidence="2" id="KW-0012">Acyltransferase</keyword>
<dbReference type="Pfam" id="PF00583">
    <property type="entry name" value="Acetyltransf_1"/>
    <property type="match status" value="1"/>
</dbReference>
<dbReference type="PROSITE" id="PS51186">
    <property type="entry name" value="GNAT"/>
    <property type="match status" value="2"/>
</dbReference>
<dbReference type="InterPro" id="IPR000182">
    <property type="entry name" value="GNAT_dom"/>
</dbReference>
<dbReference type="Pfam" id="PF13508">
    <property type="entry name" value="Acetyltransf_7"/>
    <property type="match status" value="1"/>
</dbReference>
<dbReference type="GO" id="GO:0016747">
    <property type="term" value="F:acyltransferase activity, transferring groups other than amino-acyl groups"/>
    <property type="evidence" value="ECO:0007669"/>
    <property type="project" value="InterPro"/>
</dbReference>
<dbReference type="InterPro" id="IPR016181">
    <property type="entry name" value="Acyl_CoA_acyltransferase"/>
</dbReference>
<evidence type="ECO:0000256" key="2">
    <source>
        <dbReference type="ARBA" id="ARBA00023315"/>
    </source>
</evidence>
<evidence type="ECO:0000259" key="4">
    <source>
        <dbReference type="PROSITE" id="PS51186"/>
    </source>
</evidence>
<keyword evidence="1 5" id="KW-0808">Transferase</keyword>
<dbReference type="OrthoDB" id="9799092at2"/>
<dbReference type="InterPro" id="IPR050680">
    <property type="entry name" value="YpeA/RimI_acetyltransf"/>
</dbReference>
<protein>
    <submittedName>
        <fullName evidence="5">GNAT family N-acetyltransferase</fullName>
    </submittedName>
</protein>
<feature type="domain" description="N-acetyltransferase" evidence="4">
    <location>
        <begin position="35"/>
        <end position="199"/>
    </location>
</feature>
<dbReference type="Gene3D" id="3.40.630.30">
    <property type="match status" value="1"/>
</dbReference>
<accession>A0A3M2JC48</accession>
<dbReference type="RefSeq" id="WP_122149069.1">
    <property type="nucleotide sequence ID" value="NZ_RFFI01000039.1"/>
</dbReference>
<evidence type="ECO:0000256" key="1">
    <source>
        <dbReference type="ARBA" id="ARBA00022679"/>
    </source>
</evidence>
<evidence type="ECO:0000256" key="3">
    <source>
        <dbReference type="SAM" id="MobiDB-lite"/>
    </source>
</evidence>
<feature type="domain" description="N-acetyltransferase" evidence="4">
    <location>
        <begin position="193"/>
        <end position="350"/>
    </location>
</feature>
<dbReference type="AlphaFoldDB" id="A0A3M2JC48"/>
<comment type="caution">
    <text evidence="5">The sequence shown here is derived from an EMBL/GenBank/DDBJ whole genome shotgun (WGS) entry which is preliminary data.</text>
</comment>
<proteinExistence type="predicted"/>